<dbReference type="InterPro" id="IPR005475">
    <property type="entry name" value="Transketolase-like_Pyr-bd"/>
</dbReference>
<gene>
    <name evidence="2" type="ordered locus">Taci_0486</name>
</gene>
<dbReference type="AlphaFoldDB" id="D1B8W9"/>
<dbReference type="PANTHER" id="PTHR43825">
    <property type="entry name" value="PYRUVATE DEHYDROGENASE E1 COMPONENT"/>
    <property type="match status" value="1"/>
</dbReference>
<dbReference type="HOGENOM" id="CLU_009227_1_1_0"/>
<dbReference type="EMBL" id="CP001818">
    <property type="protein sequence ID" value="ACZ18722.1"/>
    <property type="molecule type" value="Genomic_DNA"/>
</dbReference>
<dbReference type="Gene3D" id="3.40.50.970">
    <property type="match status" value="1"/>
</dbReference>
<dbReference type="SUPFAM" id="SSF52922">
    <property type="entry name" value="TK C-terminal domain-like"/>
    <property type="match status" value="1"/>
</dbReference>
<dbReference type="InterPro" id="IPR009014">
    <property type="entry name" value="Transketo_C/PFOR_II"/>
</dbReference>
<dbReference type="PANTHER" id="PTHR43825:SF1">
    <property type="entry name" value="TRANSKETOLASE-LIKE PYRIMIDINE-BINDING DOMAIN-CONTAINING PROTEIN"/>
    <property type="match status" value="1"/>
</dbReference>
<proteinExistence type="predicted"/>
<dbReference type="KEGG" id="tai:Taci_0486"/>
<dbReference type="CDD" id="cd07033">
    <property type="entry name" value="TPP_PYR_DXS_TK_like"/>
    <property type="match status" value="1"/>
</dbReference>
<keyword evidence="3" id="KW-1185">Reference proteome</keyword>
<sequence length="313" mass="33395">MTGPSPMWHGYEEALCRSALDVPHLVVVDSREGTLGGEFRDRFPHRFFVAGTSEQEVVLTAAGLALGGKKVFASWSSPFLVGRSYDLIRSAIAIPALSVVLVSPFGWLDRGPSGAHHQLVEDLGLMTAMPGMPVLVPSDGVSARCLIERLARSEGPAYVRLTAGNVPGVYQDDDGDFPLGGARFLTRGDGVTICACGIMVHEALKAARVLSSQGIEAEVIDCYSVRPLAEQVVLSSVRRTGCCVVAEEHSLHGGLGSAVCQCLSSRYPVPVGMVCADDRFGQSGSPEELREFYGLTAGRIVSSAVQVFSMRRR</sequence>
<dbReference type="Proteomes" id="UP000002030">
    <property type="component" value="Chromosome"/>
</dbReference>
<dbReference type="RefSeq" id="WP_012869238.1">
    <property type="nucleotide sequence ID" value="NC_013522.1"/>
</dbReference>
<reference evidence="2 3" key="1">
    <citation type="journal article" date="2009" name="Stand. Genomic Sci.">
        <title>Complete genome sequence of Thermanaerovibrio acidaminovorans type strain (Su883).</title>
        <authorList>
            <person name="Chovatia M."/>
            <person name="Sikorski J."/>
            <person name="Schroder M."/>
            <person name="Lapidus A."/>
            <person name="Nolan M."/>
            <person name="Tice H."/>
            <person name="Glavina Del Rio T."/>
            <person name="Copeland A."/>
            <person name="Cheng J.F."/>
            <person name="Lucas S."/>
            <person name="Chen F."/>
            <person name="Bruce D."/>
            <person name="Goodwin L."/>
            <person name="Pitluck S."/>
            <person name="Ivanova N."/>
            <person name="Mavromatis K."/>
            <person name="Ovchinnikova G."/>
            <person name="Pati A."/>
            <person name="Chen A."/>
            <person name="Palaniappan K."/>
            <person name="Land M."/>
            <person name="Hauser L."/>
            <person name="Chang Y.J."/>
            <person name="Jeffries C.D."/>
            <person name="Chain P."/>
            <person name="Saunders E."/>
            <person name="Detter J.C."/>
            <person name="Brettin T."/>
            <person name="Rohde M."/>
            <person name="Goker M."/>
            <person name="Spring S."/>
            <person name="Bristow J."/>
            <person name="Markowitz V."/>
            <person name="Hugenholtz P."/>
            <person name="Kyrpides N.C."/>
            <person name="Klenk H.P."/>
            <person name="Eisen J.A."/>
        </authorList>
    </citation>
    <scope>NUCLEOTIDE SEQUENCE [LARGE SCALE GENOMIC DNA]</scope>
    <source>
        <strain evidence="3">ATCC 49978 / DSM 6589 / Su883</strain>
    </source>
</reference>
<dbReference type="Pfam" id="PF02779">
    <property type="entry name" value="Transket_pyr"/>
    <property type="match status" value="1"/>
</dbReference>
<dbReference type="Pfam" id="PF02780">
    <property type="entry name" value="Transketolase_C"/>
    <property type="match status" value="1"/>
</dbReference>
<accession>D1B8W9</accession>
<feature type="domain" description="Transketolase-like pyrimidine-binding" evidence="1">
    <location>
        <begin position="5"/>
        <end position="169"/>
    </location>
</feature>
<evidence type="ECO:0000313" key="2">
    <source>
        <dbReference type="EMBL" id="ACZ18722.1"/>
    </source>
</evidence>
<dbReference type="EnsemblBacteria" id="ACZ18722">
    <property type="protein sequence ID" value="ACZ18722"/>
    <property type="gene ID" value="Taci_0486"/>
</dbReference>
<protein>
    <submittedName>
        <fullName evidence="2">Transketolase domain protein</fullName>
    </submittedName>
</protein>
<organism evidence="2 3">
    <name type="scientific">Thermanaerovibrio acidaminovorans (strain ATCC 49978 / DSM 6589 / Su883)</name>
    <name type="common">Selenomonas acidaminovorans</name>
    <dbReference type="NCBI Taxonomy" id="525903"/>
    <lineage>
        <taxon>Bacteria</taxon>
        <taxon>Thermotogati</taxon>
        <taxon>Synergistota</taxon>
        <taxon>Synergistia</taxon>
        <taxon>Synergistales</taxon>
        <taxon>Synergistaceae</taxon>
        <taxon>Thermanaerovibrio</taxon>
    </lineage>
</organism>
<name>D1B8W9_THEAS</name>
<dbReference type="InterPro" id="IPR033248">
    <property type="entry name" value="Transketolase_C"/>
</dbReference>
<dbReference type="STRING" id="525903.Taci_0486"/>
<dbReference type="OrthoDB" id="9803371at2"/>
<dbReference type="SUPFAM" id="SSF52518">
    <property type="entry name" value="Thiamin diphosphate-binding fold (THDP-binding)"/>
    <property type="match status" value="1"/>
</dbReference>
<dbReference type="InterPro" id="IPR051157">
    <property type="entry name" value="PDH/Transketolase"/>
</dbReference>
<evidence type="ECO:0000259" key="1">
    <source>
        <dbReference type="SMART" id="SM00861"/>
    </source>
</evidence>
<evidence type="ECO:0000313" key="3">
    <source>
        <dbReference type="Proteomes" id="UP000002030"/>
    </source>
</evidence>
<dbReference type="eggNOG" id="COG3958">
    <property type="taxonomic scope" value="Bacteria"/>
</dbReference>
<dbReference type="Gene3D" id="3.40.50.920">
    <property type="match status" value="1"/>
</dbReference>
<dbReference type="SMART" id="SM00861">
    <property type="entry name" value="Transket_pyr"/>
    <property type="match status" value="1"/>
</dbReference>
<dbReference type="InterPro" id="IPR029061">
    <property type="entry name" value="THDP-binding"/>
</dbReference>